<keyword evidence="2" id="KW-1185">Reference proteome</keyword>
<evidence type="ECO:0000313" key="1">
    <source>
        <dbReference type="EMBL" id="MCI0184369.1"/>
    </source>
</evidence>
<comment type="caution">
    <text evidence="1">The sequence shown here is derived from an EMBL/GenBank/DDBJ whole genome shotgun (WGS) entry which is preliminary data.</text>
</comment>
<proteinExistence type="predicted"/>
<dbReference type="EMBL" id="JALBUF010000013">
    <property type="protein sequence ID" value="MCI0184369.1"/>
    <property type="molecule type" value="Genomic_DNA"/>
</dbReference>
<organism evidence="1 2">
    <name type="scientific">Sulfoacidibacillus ferrooxidans</name>
    <dbReference type="NCBI Taxonomy" id="2005001"/>
    <lineage>
        <taxon>Bacteria</taxon>
        <taxon>Bacillati</taxon>
        <taxon>Bacillota</taxon>
        <taxon>Bacilli</taxon>
        <taxon>Bacillales</taxon>
        <taxon>Alicyclobacillaceae</taxon>
        <taxon>Sulfoacidibacillus</taxon>
    </lineage>
</organism>
<dbReference type="Proteomes" id="UP001139263">
    <property type="component" value="Unassembled WGS sequence"/>
</dbReference>
<evidence type="ECO:0000313" key="2">
    <source>
        <dbReference type="Proteomes" id="UP001139263"/>
    </source>
</evidence>
<gene>
    <name evidence="1" type="ORF">MM817_02666</name>
</gene>
<dbReference type="RefSeq" id="WP_241715991.1">
    <property type="nucleotide sequence ID" value="NZ_JALBUF010000013.1"/>
</dbReference>
<dbReference type="AlphaFoldDB" id="A0A9X1VBF6"/>
<protein>
    <submittedName>
        <fullName evidence="1">Uncharacterized protein</fullName>
    </submittedName>
</protein>
<dbReference type="SUPFAM" id="SSF55729">
    <property type="entry name" value="Acyl-CoA N-acyltransferases (Nat)"/>
    <property type="match status" value="1"/>
</dbReference>
<name>A0A9X1VBF6_9BACL</name>
<sequence>MELSRGDLEIRPLTDEDGPILHKWLNDPRVLAYYEGRDKPHDMEMVRERFLSKTDLNDVLVVLFL</sequence>
<accession>A0A9X1VBF6</accession>
<dbReference type="Gene3D" id="3.40.630.30">
    <property type="match status" value="1"/>
</dbReference>
<dbReference type="InterPro" id="IPR016181">
    <property type="entry name" value="Acyl_CoA_acyltransferase"/>
</dbReference>
<reference evidence="1" key="1">
    <citation type="submission" date="2022-03" db="EMBL/GenBank/DDBJ databases">
        <title>Draft Genome Sequence of Firmicute Strain S0AB, a Heterotrophic Iron/Sulfur-Oxidizing Extreme Acidophile.</title>
        <authorList>
            <person name="Vergara E."/>
            <person name="Pakostova E."/>
            <person name="Johnson D.B."/>
            <person name="Holmes D.S."/>
        </authorList>
    </citation>
    <scope>NUCLEOTIDE SEQUENCE</scope>
    <source>
        <strain evidence="1">S0AB</strain>
    </source>
</reference>